<reference evidence="1" key="1">
    <citation type="submission" date="2021-02" db="EMBL/GenBank/DDBJ databases">
        <authorList>
            <person name="Nowell W R."/>
        </authorList>
    </citation>
    <scope>NUCLEOTIDE SEQUENCE</scope>
</reference>
<gene>
    <name evidence="1" type="ORF">SMN809_LOCUS31457</name>
</gene>
<protein>
    <submittedName>
        <fullName evidence="1">Uncharacterized protein</fullName>
    </submittedName>
</protein>
<feature type="non-terminal residue" evidence="1">
    <location>
        <position position="1"/>
    </location>
</feature>
<organism evidence="1 2">
    <name type="scientific">Rotaria magnacalcarata</name>
    <dbReference type="NCBI Taxonomy" id="392030"/>
    <lineage>
        <taxon>Eukaryota</taxon>
        <taxon>Metazoa</taxon>
        <taxon>Spiralia</taxon>
        <taxon>Gnathifera</taxon>
        <taxon>Rotifera</taxon>
        <taxon>Eurotatoria</taxon>
        <taxon>Bdelloidea</taxon>
        <taxon>Philodinida</taxon>
        <taxon>Philodinidae</taxon>
        <taxon>Rotaria</taxon>
    </lineage>
</organism>
<dbReference type="Proteomes" id="UP000676336">
    <property type="component" value="Unassembled WGS sequence"/>
</dbReference>
<name>A0A8S2W828_9BILA</name>
<dbReference type="EMBL" id="CAJOBI010062895">
    <property type="protein sequence ID" value="CAF4423227.1"/>
    <property type="molecule type" value="Genomic_DNA"/>
</dbReference>
<accession>A0A8S2W828</accession>
<dbReference type="AlphaFoldDB" id="A0A8S2W828"/>
<evidence type="ECO:0000313" key="2">
    <source>
        <dbReference type="Proteomes" id="UP000676336"/>
    </source>
</evidence>
<evidence type="ECO:0000313" key="1">
    <source>
        <dbReference type="EMBL" id="CAF4423227.1"/>
    </source>
</evidence>
<proteinExistence type="predicted"/>
<sequence length="33" mass="3518">NVRGSNRPKRGPRKTVPIKAATPAVKNIIALPP</sequence>
<comment type="caution">
    <text evidence="1">The sequence shown here is derived from an EMBL/GenBank/DDBJ whole genome shotgun (WGS) entry which is preliminary data.</text>
</comment>